<dbReference type="InterPro" id="IPR036388">
    <property type="entry name" value="WH-like_DNA-bd_sf"/>
</dbReference>
<protein>
    <recommendedName>
        <fullName evidence="3">Transcriptional regulator</fullName>
    </recommendedName>
</protein>
<dbReference type="RefSeq" id="WP_236890898.1">
    <property type="nucleotide sequence ID" value="NZ_AP024488.1"/>
</dbReference>
<gene>
    <name evidence="1" type="ORF">DSLASN_02230</name>
</gene>
<evidence type="ECO:0000313" key="1">
    <source>
        <dbReference type="EMBL" id="BCS94591.1"/>
    </source>
</evidence>
<accession>A0ABN6EZA1</accession>
<name>A0ABN6EZA1_9BACT</name>
<evidence type="ECO:0008006" key="3">
    <source>
        <dbReference type="Google" id="ProtNLM"/>
    </source>
</evidence>
<dbReference type="Gene3D" id="1.10.10.10">
    <property type="entry name" value="Winged helix-like DNA-binding domain superfamily/Winged helix DNA-binding domain"/>
    <property type="match status" value="1"/>
</dbReference>
<proteinExistence type="predicted"/>
<dbReference type="EMBL" id="AP024488">
    <property type="protein sequence ID" value="BCS94591.1"/>
    <property type="molecule type" value="Genomic_DNA"/>
</dbReference>
<dbReference type="InterPro" id="IPR036390">
    <property type="entry name" value="WH_DNA-bd_sf"/>
</dbReference>
<evidence type="ECO:0000313" key="2">
    <source>
        <dbReference type="Proteomes" id="UP001320148"/>
    </source>
</evidence>
<sequence>MLKEKMSLTDQVRKAARGYRGEAFKVHDLADKMNLDSKQKKRVYNILNHMVVRDGEAEKVKPGVYRYIGRKKVPLEQVAWSLLRARKKMTVAELQELSGMSEHYARLWFKMLEKRGVVKAIGGGGSVHDGKPKVWQLSHDPVKMPANTVMLERHRQRKANRIKALDLIEEAEKALCEARELLMDGGEECDEAMVG</sequence>
<reference evidence="1 2" key="1">
    <citation type="submission" date="2021-02" db="EMBL/GenBank/DDBJ databases">
        <title>Complete genome of Desulfoluna sp. strain ASN36.</title>
        <authorList>
            <person name="Takahashi A."/>
            <person name="Kojima H."/>
            <person name="Fukui M."/>
        </authorList>
    </citation>
    <scope>NUCLEOTIDE SEQUENCE [LARGE SCALE GENOMIC DNA]</scope>
    <source>
        <strain evidence="1 2">ASN36</strain>
    </source>
</reference>
<keyword evidence="2" id="KW-1185">Reference proteome</keyword>
<dbReference type="Proteomes" id="UP001320148">
    <property type="component" value="Chromosome"/>
</dbReference>
<organism evidence="1 2">
    <name type="scientific">Desulfoluna limicola</name>
    <dbReference type="NCBI Taxonomy" id="2810562"/>
    <lineage>
        <taxon>Bacteria</taxon>
        <taxon>Pseudomonadati</taxon>
        <taxon>Thermodesulfobacteriota</taxon>
        <taxon>Desulfobacteria</taxon>
        <taxon>Desulfobacterales</taxon>
        <taxon>Desulfolunaceae</taxon>
        <taxon>Desulfoluna</taxon>
    </lineage>
</organism>
<dbReference type="SUPFAM" id="SSF46785">
    <property type="entry name" value="Winged helix' DNA-binding domain"/>
    <property type="match status" value="1"/>
</dbReference>